<dbReference type="Proteomes" id="UP001187734">
    <property type="component" value="Unassembled WGS sequence"/>
</dbReference>
<comment type="caution">
    <text evidence="1">The sequence shown here is derived from an EMBL/GenBank/DDBJ whole genome shotgun (WGS) entry which is preliminary data.</text>
</comment>
<evidence type="ECO:0000313" key="2">
    <source>
        <dbReference type="Proteomes" id="UP001187734"/>
    </source>
</evidence>
<reference evidence="1" key="1">
    <citation type="submission" date="2018-03" db="EMBL/GenBank/DDBJ databases">
        <authorList>
            <person name="Guldener U."/>
        </authorList>
    </citation>
    <scope>NUCLEOTIDE SEQUENCE</scope>
</reference>
<evidence type="ECO:0000313" key="1">
    <source>
        <dbReference type="EMBL" id="SPJ93217.1"/>
    </source>
</evidence>
<dbReference type="AlphaFoldDB" id="A0AAE8MMG3"/>
<proteinExistence type="predicted"/>
<keyword evidence="2" id="KW-1185">Reference proteome</keyword>
<dbReference type="EMBL" id="ONZP01001083">
    <property type="protein sequence ID" value="SPJ93217.1"/>
    <property type="molecule type" value="Genomic_DNA"/>
</dbReference>
<protein>
    <submittedName>
        <fullName evidence="1">Uncharacterized protein</fullName>
    </submittedName>
</protein>
<organism evidence="1 2">
    <name type="scientific">Fusarium torulosum</name>
    <dbReference type="NCBI Taxonomy" id="33205"/>
    <lineage>
        <taxon>Eukaryota</taxon>
        <taxon>Fungi</taxon>
        <taxon>Dikarya</taxon>
        <taxon>Ascomycota</taxon>
        <taxon>Pezizomycotina</taxon>
        <taxon>Sordariomycetes</taxon>
        <taxon>Hypocreomycetidae</taxon>
        <taxon>Hypocreales</taxon>
        <taxon>Nectriaceae</taxon>
        <taxon>Fusarium</taxon>
    </lineage>
</organism>
<gene>
    <name evidence="1" type="ORF">FTOL_13823</name>
</gene>
<name>A0AAE8MMG3_9HYPO</name>
<sequence>MAPPILESSCSALCCLTGSDASMQDILDKRRTQFTCQMTVTLIVNFLAQYLRAAPLSKIFAK</sequence>
<accession>A0AAE8MMG3</accession>